<reference evidence="2 3" key="1">
    <citation type="submission" date="2018-02" db="EMBL/GenBank/DDBJ databases">
        <title>Genomic Encyclopedia of Archaeal and Bacterial Type Strains, Phase II (KMG-II): from individual species to whole genera.</title>
        <authorList>
            <person name="Goeker M."/>
        </authorList>
    </citation>
    <scope>NUCLEOTIDE SEQUENCE [LARGE SCALE GENOMIC DNA]</scope>
    <source>
        <strain evidence="2 3">DSM 22857</strain>
    </source>
</reference>
<protein>
    <submittedName>
        <fullName evidence="2">Uncharacterized protein</fullName>
    </submittedName>
</protein>
<dbReference type="EMBL" id="PTJD01000019">
    <property type="protein sequence ID" value="PPK91960.1"/>
    <property type="molecule type" value="Genomic_DNA"/>
</dbReference>
<dbReference type="RefSeq" id="WP_104435574.1">
    <property type="nucleotide sequence ID" value="NZ_PTJD01000019.1"/>
</dbReference>
<keyword evidence="3" id="KW-1185">Reference proteome</keyword>
<dbReference type="Proteomes" id="UP000239485">
    <property type="component" value="Unassembled WGS sequence"/>
</dbReference>
<name>A0A2S6ICR7_9ACTN</name>
<evidence type="ECO:0000313" key="2">
    <source>
        <dbReference type="EMBL" id="PPK91960.1"/>
    </source>
</evidence>
<accession>A0A2S6ICR7</accession>
<feature type="compositionally biased region" description="Basic and acidic residues" evidence="1">
    <location>
        <begin position="1"/>
        <end position="10"/>
    </location>
</feature>
<gene>
    <name evidence="2" type="ORF">CLV92_11941</name>
</gene>
<comment type="caution">
    <text evidence="2">The sequence shown here is derived from an EMBL/GenBank/DDBJ whole genome shotgun (WGS) entry which is preliminary data.</text>
</comment>
<organism evidence="2 3">
    <name type="scientific">Kineococcus xinjiangensis</name>
    <dbReference type="NCBI Taxonomy" id="512762"/>
    <lineage>
        <taxon>Bacteria</taxon>
        <taxon>Bacillati</taxon>
        <taxon>Actinomycetota</taxon>
        <taxon>Actinomycetes</taxon>
        <taxon>Kineosporiales</taxon>
        <taxon>Kineosporiaceae</taxon>
        <taxon>Kineococcus</taxon>
    </lineage>
</organism>
<evidence type="ECO:0000313" key="3">
    <source>
        <dbReference type="Proteomes" id="UP000239485"/>
    </source>
</evidence>
<dbReference type="InterPro" id="IPR036390">
    <property type="entry name" value="WH_DNA-bd_sf"/>
</dbReference>
<evidence type="ECO:0000256" key="1">
    <source>
        <dbReference type="SAM" id="MobiDB-lite"/>
    </source>
</evidence>
<dbReference type="AlphaFoldDB" id="A0A2S6ICR7"/>
<sequence>MPTHLEHPGAQERSGLQQAEGDPEIDLDILLSLATELAGLQEAIHAAVYRAAAASLAAPATAAEAREATRLAEDPQHRQRLHHRAALYAQAVGLNAEPMLAAAETARGEAAQEEVSLTEGRLAWLLGVRHDLAVSFTTYGYATAVDELAGALLEAADEHGRTDLTRDALAQRVGRSPYTLTRYIAWLRRHGWLHSLPPSRHAGYRLTHPDGAWPTAAALPS</sequence>
<feature type="region of interest" description="Disordered" evidence="1">
    <location>
        <begin position="1"/>
        <end position="20"/>
    </location>
</feature>
<dbReference type="SUPFAM" id="SSF46785">
    <property type="entry name" value="Winged helix' DNA-binding domain"/>
    <property type="match status" value="1"/>
</dbReference>
<proteinExistence type="predicted"/>